<evidence type="ECO:0000256" key="7">
    <source>
        <dbReference type="SAM" id="Phobius"/>
    </source>
</evidence>
<gene>
    <name evidence="9" type="ORF">DFR74_104556</name>
</gene>
<evidence type="ECO:0000313" key="10">
    <source>
        <dbReference type="Proteomes" id="UP000252586"/>
    </source>
</evidence>
<feature type="domain" description="GtrA/DPMS transmembrane" evidence="8">
    <location>
        <begin position="100"/>
        <end position="225"/>
    </location>
</feature>
<dbReference type="GO" id="GO:0005886">
    <property type="term" value="C:plasma membrane"/>
    <property type="evidence" value="ECO:0007669"/>
    <property type="project" value="TreeGrafter"/>
</dbReference>
<evidence type="ECO:0000256" key="2">
    <source>
        <dbReference type="ARBA" id="ARBA00009399"/>
    </source>
</evidence>
<reference evidence="9 10" key="1">
    <citation type="submission" date="2018-06" db="EMBL/GenBank/DDBJ databases">
        <title>Genomic Encyclopedia of Type Strains, Phase IV (KMG-IV): sequencing the most valuable type-strain genomes for metagenomic binning, comparative biology and taxonomic classification.</title>
        <authorList>
            <person name="Goeker M."/>
        </authorList>
    </citation>
    <scope>NUCLEOTIDE SEQUENCE [LARGE SCALE GENOMIC DNA]</scope>
    <source>
        <strain evidence="9 10">DSM 44599</strain>
    </source>
</reference>
<keyword evidence="5 7" id="KW-0472">Membrane</keyword>
<feature type="region of interest" description="Disordered" evidence="6">
    <location>
        <begin position="1"/>
        <end position="75"/>
    </location>
</feature>
<dbReference type="PANTHER" id="PTHR38459:SF1">
    <property type="entry name" value="PROPHAGE BACTOPRENOL-LINKED GLUCOSE TRANSLOCASE HOMOLOG"/>
    <property type="match status" value="1"/>
</dbReference>
<keyword evidence="4 7" id="KW-1133">Transmembrane helix</keyword>
<organism evidence="9 10">
    <name type="scientific">Nocardia puris</name>
    <dbReference type="NCBI Taxonomy" id="208602"/>
    <lineage>
        <taxon>Bacteria</taxon>
        <taxon>Bacillati</taxon>
        <taxon>Actinomycetota</taxon>
        <taxon>Actinomycetes</taxon>
        <taxon>Mycobacteriales</taxon>
        <taxon>Nocardiaceae</taxon>
        <taxon>Nocardia</taxon>
    </lineage>
</organism>
<keyword evidence="10" id="KW-1185">Reference proteome</keyword>
<proteinExistence type="inferred from homology"/>
<comment type="subcellular location">
    <subcellularLocation>
        <location evidence="1">Membrane</location>
        <topology evidence="1">Multi-pass membrane protein</topology>
    </subcellularLocation>
</comment>
<feature type="transmembrane region" description="Helical" evidence="7">
    <location>
        <begin position="167"/>
        <end position="190"/>
    </location>
</feature>
<evidence type="ECO:0000259" key="8">
    <source>
        <dbReference type="Pfam" id="PF04138"/>
    </source>
</evidence>
<evidence type="ECO:0000256" key="4">
    <source>
        <dbReference type="ARBA" id="ARBA00022989"/>
    </source>
</evidence>
<comment type="similarity">
    <text evidence="2">Belongs to the GtrA family.</text>
</comment>
<comment type="caution">
    <text evidence="9">The sequence shown here is derived from an EMBL/GenBank/DDBJ whole genome shotgun (WGS) entry which is preliminary data.</text>
</comment>
<name>A0A366DP25_9NOCA</name>
<dbReference type="RefSeq" id="WP_084537714.1">
    <property type="nucleotide sequence ID" value="NZ_QNRE01000004.1"/>
</dbReference>
<dbReference type="GO" id="GO:0000271">
    <property type="term" value="P:polysaccharide biosynthetic process"/>
    <property type="evidence" value="ECO:0007669"/>
    <property type="project" value="InterPro"/>
</dbReference>
<evidence type="ECO:0000256" key="3">
    <source>
        <dbReference type="ARBA" id="ARBA00022692"/>
    </source>
</evidence>
<dbReference type="PANTHER" id="PTHR38459">
    <property type="entry name" value="PROPHAGE BACTOPRENOL-LINKED GLUCOSE TRANSLOCASE HOMOLOG"/>
    <property type="match status" value="1"/>
</dbReference>
<dbReference type="InterPro" id="IPR007267">
    <property type="entry name" value="GtrA_DPMS_TM"/>
</dbReference>
<feature type="transmembrane region" description="Helical" evidence="7">
    <location>
        <begin position="202"/>
        <end position="219"/>
    </location>
</feature>
<dbReference type="InterPro" id="IPR051401">
    <property type="entry name" value="GtrA_CellWall_Glycosyl"/>
</dbReference>
<feature type="transmembrane region" description="Helical" evidence="7">
    <location>
        <begin position="134"/>
        <end position="155"/>
    </location>
</feature>
<evidence type="ECO:0000256" key="1">
    <source>
        <dbReference type="ARBA" id="ARBA00004141"/>
    </source>
</evidence>
<dbReference type="AlphaFoldDB" id="A0A366DP25"/>
<protein>
    <submittedName>
        <fullName evidence="9">Putative flippase GtrA</fullName>
    </submittedName>
</protein>
<feature type="transmembrane region" description="Helical" evidence="7">
    <location>
        <begin position="97"/>
        <end position="122"/>
    </location>
</feature>
<accession>A0A366DP25</accession>
<evidence type="ECO:0000256" key="6">
    <source>
        <dbReference type="SAM" id="MobiDB-lite"/>
    </source>
</evidence>
<dbReference type="Proteomes" id="UP000252586">
    <property type="component" value="Unassembled WGS sequence"/>
</dbReference>
<dbReference type="Pfam" id="PF04138">
    <property type="entry name" value="GtrA_DPMS_TM"/>
    <property type="match status" value="1"/>
</dbReference>
<keyword evidence="3 7" id="KW-0812">Transmembrane</keyword>
<evidence type="ECO:0000313" key="9">
    <source>
        <dbReference type="EMBL" id="RBO91847.1"/>
    </source>
</evidence>
<dbReference type="EMBL" id="QNRE01000004">
    <property type="protein sequence ID" value="RBO91847.1"/>
    <property type="molecule type" value="Genomic_DNA"/>
</dbReference>
<dbReference type="STRING" id="1210090.GCA_001613185_03366"/>
<sequence length="235" mass="24674">MAVPVARSPVPAPRWGTVAQVSHPEQSAAAPERVPETGRADPLVNGAPVAPRSTAAPRTEPGSAEPGSDEPVVSGASNAVAAKQPLLPRLIAGLRKAAAFLVVGAIGFLVDAGTYNVLVFWGGEGPMHAAPLPAKIIAIGVATVVTYFGNKWWTYGQQQTDNPGREYLLYVLINVVAIGLQLGCLGFSRYVLGLSSPLADNISGTLIGQIVAVVFRFWAYDKFVFTGKSANEQQQ</sequence>
<evidence type="ECO:0000256" key="5">
    <source>
        <dbReference type="ARBA" id="ARBA00023136"/>
    </source>
</evidence>